<keyword evidence="2" id="KW-1185">Reference proteome</keyword>
<dbReference type="EMBL" id="CP043026">
    <property type="protein sequence ID" value="QEH61690.1"/>
    <property type="molecule type" value="Genomic_DNA"/>
</dbReference>
<accession>A0A5B9Y404</accession>
<reference evidence="1 2" key="1">
    <citation type="submission" date="2019-08" db="EMBL/GenBank/DDBJ databases">
        <title>Complete genome sequence of Spiroplasma chinense CCH (DSM 19755).</title>
        <authorList>
            <person name="Shen H.-Y."/>
            <person name="Lin Y.-C."/>
            <person name="Chou L."/>
            <person name="Kuo C.-H."/>
        </authorList>
    </citation>
    <scope>NUCLEOTIDE SEQUENCE [LARGE SCALE GENOMIC DNA]</scope>
    <source>
        <strain evidence="1 2">CCH</strain>
    </source>
</reference>
<evidence type="ECO:0000313" key="1">
    <source>
        <dbReference type="EMBL" id="QEH61690.1"/>
    </source>
</evidence>
<dbReference type="KEGG" id="schi:SCHIN_v1c04930"/>
<proteinExistence type="predicted"/>
<dbReference type="RefSeq" id="WP_166508078.1">
    <property type="nucleotide sequence ID" value="NZ_CP043026.1"/>
</dbReference>
<name>A0A5B9Y404_9MOLU</name>
<dbReference type="Proteomes" id="UP000323144">
    <property type="component" value="Chromosome"/>
</dbReference>
<organism evidence="1 2">
    <name type="scientific">Spiroplasma chinense</name>
    <dbReference type="NCBI Taxonomy" id="216932"/>
    <lineage>
        <taxon>Bacteria</taxon>
        <taxon>Bacillati</taxon>
        <taxon>Mycoplasmatota</taxon>
        <taxon>Mollicutes</taxon>
        <taxon>Entomoplasmatales</taxon>
        <taxon>Spiroplasmataceae</taxon>
        <taxon>Spiroplasma</taxon>
    </lineage>
</organism>
<evidence type="ECO:0000313" key="2">
    <source>
        <dbReference type="Proteomes" id="UP000323144"/>
    </source>
</evidence>
<gene>
    <name evidence="1" type="ORF">SCHIN_v1c04930</name>
</gene>
<protein>
    <submittedName>
        <fullName evidence="1">Uncharacterized protein</fullName>
    </submittedName>
</protein>
<dbReference type="AlphaFoldDB" id="A0A5B9Y404"/>
<sequence length="457" mass="52670">MADKIRILEIDKSRRKEVESKDGKKSFKPVEDLWYDDTTTLTNTLEFDKTIAVKPTGNSKITLVQNANSHFFKQKNNDEIAFDKSDLENNDFEGINIVDRRIERRKSQLPDEIIKLREMSYRKEQASKEELLDKLNVDLKLKNNFKNYNLTSSDGQKPTKPTSSVTLEKDYLNKEIYNSEAYKKRADELRESPLNSSKVNEPIVPRERLKVMDEPTVTNEVFRTKEPDELQKLVPTAKPFSPDSIAVEESKALLQELETMNHKKHEIVPKTYERSFFAPEMVDVEEEFYAPSKYEKHELKGIYSENKGVNFLSPSSSSNRAQSSAFGSEFDSMNKSVIKKNSEISKFEESMYSTPIVENYDYTLDGQTDDLERVINDLEFGSTKIKEQSSYFDKVSGETTMLVNKLAVGAKEIKKLNLSASKFDDFESWFNSSKDVTKLAKLAKKEKRRMLKTSKGK</sequence>